<dbReference type="Gene3D" id="1.10.287.110">
    <property type="entry name" value="DnaJ domain"/>
    <property type="match status" value="1"/>
</dbReference>
<dbReference type="Pfam" id="PF00226">
    <property type="entry name" value="DnaJ"/>
    <property type="match status" value="1"/>
</dbReference>
<protein>
    <recommendedName>
        <fullName evidence="2">J domain-containing protein</fullName>
    </recommendedName>
</protein>
<keyword evidence="1" id="KW-0175">Coiled coil</keyword>
<proteinExistence type="predicted"/>
<feature type="coiled-coil region" evidence="1">
    <location>
        <begin position="77"/>
        <end position="144"/>
    </location>
</feature>
<evidence type="ECO:0000256" key="1">
    <source>
        <dbReference type="SAM" id="Coils"/>
    </source>
</evidence>
<dbReference type="PROSITE" id="PS50076">
    <property type="entry name" value="DNAJ_2"/>
    <property type="match status" value="1"/>
</dbReference>
<dbReference type="EMBL" id="CAMPGE010007454">
    <property type="protein sequence ID" value="CAI2366370.1"/>
    <property type="molecule type" value="Genomic_DNA"/>
</dbReference>
<sequence>MEDIKKKYLELALLHHPDRNEGRESKFFLKIQEAYLILSNSNSRLKYDMFMNISNPNFDAAEARKNLRYKFMTPQERREHEAKKSKLDDMLKRIQKEQKETRERQALNEKIERDIAAKRSEQMILKARQELIRQAEEMRQWEIKFRERLRKEHIEMLKSNENMVKGMMARDVDLTNFDTYVKEFYDKNNNLYIKDYESKMQSLEKINKIREEKLKEYAGFQGMNKERRVKFNNNQSKIDAYSGIRGSENGQVNFKKVSGAGSSSQQSMAGPIAITIGVVAILAGGAMING</sequence>
<dbReference type="SMART" id="SM00271">
    <property type="entry name" value="DnaJ"/>
    <property type="match status" value="1"/>
</dbReference>
<evidence type="ECO:0000313" key="3">
    <source>
        <dbReference type="EMBL" id="CAI2366370.1"/>
    </source>
</evidence>
<evidence type="ECO:0000313" key="4">
    <source>
        <dbReference type="Proteomes" id="UP001295684"/>
    </source>
</evidence>
<name>A0AAD1X9U1_EUPCR</name>
<dbReference type="CDD" id="cd06257">
    <property type="entry name" value="DnaJ"/>
    <property type="match status" value="1"/>
</dbReference>
<dbReference type="InterPro" id="IPR036869">
    <property type="entry name" value="J_dom_sf"/>
</dbReference>
<dbReference type="InterPro" id="IPR050817">
    <property type="entry name" value="DjlA_DnaK_co-chaperone"/>
</dbReference>
<dbReference type="InterPro" id="IPR001623">
    <property type="entry name" value="DnaJ_domain"/>
</dbReference>
<dbReference type="Proteomes" id="UP001295684">
    <property type="component" value="Unassembled WGS sequence"/>
</dbReference>
<gene>
    <name evidence="3" type="ORF">ECRASSUSDP1_LOCUS7643</name>
</gene>
<dbReference type="PANTHER" id="PTHR24074">
    <property type="entry name" value="CO-CHAPERONE PROTEIN DJLA"/>
    <property type="match status" value="1"/>
</dbReference>
<feature type="domain" description="J" evidence="2">
    <location>
        <begin position="1"/>
        <end position="51"/>
    </location>
</feature>
<organism evidence="3 4">
    <name type="scientific">Euplotes crassus</name>
    <dbReference type="NCBI Taxonomy" id="5936"/>
    <lineage>
        <taxon>Eukaryota</taxon>
        <taxon>Sar</taxon>
        <taxon>Alveolata</taxon>
        <taxon>Ciliophora</taxon>
        <taxon>Intramacronucleata</taxon>
        <taxon>Spirotrichea</taxon>
        <taxon>Hypotrichia</taxon>
        <taxon>Euplotida</taxon>
        <taxon>Euplotidae</taxon>
        <taxon>Moneuplotes</taxon>
    </lineage>
</organism>
<keyword evidence="4" id="KW-1185">Reference proteome</keyword>
<evidence type="ECO:0000259" key="2">
    <source>
        <dbReference type="PROSITE" id="PS50076"/>
    </source>
</evidence>
<comment type="caution">
    <text evidence="3">The sequence shown here is derived from an EMBL/GenBank/DDBJ whole genome shotgun (WGS) entry which is preliminary data.</text>
</comment>
<dbReference type="AlphaFoldDB" id="A0AAD1X9U1"/>
<accession>A0AAD1X9U1</accession>
<reference evidence="3" key="1">
    <citation type="submission" date="2023-07" db="EMBL/GenBank/DDBJ databases">
        <authorList>
            <consortium name="AG Swart"/>
            <person name="Singh M."/>
            <person name="Singh A."/>
            <person name="Seah K."/>
            <person name="Emmerich C."/>
        </authorList>
    </citation>
    <scope>NUCLEOTIDE SEQUENCE</scope>
    <source>
        <strain evidence="3">DP1</strain>
    </source>
</reference>
<dbReference type="SUPFAM" id="SSF46565">
    <property type="entry name" value="Chaperone J-domain"/>
    <property type="match status" value="1"/>
</dbReference>